<dbReference type="InterPro" id="IPR051558">
    <property type="entry name" value="Metallophosphoesterase_PAP"/>
</dbReference>
<organism evidence="5 6">
    <name type="scientific">Cryptosporidium xiaoi</name>
    <dbReference type="NCBI Taxonomy" id="659607"/>
    <lineage>
        <taxon>Eukaryota</taxon>
        <taxon>Sar</taxon>
        <taxon>Alveolata</taxon>
        <taxon>Apicomplexa</taxon>
        <taxon>Conoidasida</taxon>
        <taxon>Coccidia</taxon>
        <taxon>Eucoccidiorida</taxon>
        <taxon>Eimeriorina</taxon>
        <taxon>Cryptosporidiidae</taxon>
        <taxon>Cryptosporidium</taxon>
    </lineage>
</organism>
<dbReference type="InterPro" id="IPR029052">
    <property type="entry name" value="Metallo-depent_PP-like"/>
</dbReference>
<dbReference type="GO" id="GO:0016787">
    <property type="term" value="F:hydrolase activity"/>
    <property type="evidence" value="ECO:0007669"/>
    <property type="project" value="UniProtKB-KW"/>
</dbReference>
<gene>
    <name evidence="5" type="ORF">RS030_4501</name>
</gene>
<dbReference type="PANTHER" id="PTHR10161:SF14">
    <property type="entry name" value="TARTRATE-RESISTANT ACID PHOSPHATASE TYPE 5"/>
    <property type="match status" value="1"/>
</dbReference>
<sequence length="421" mass="48951">MEMYKLSGHLLFFNVVYLSIFISYIKCELTVFSIGDWGENTVCFNNITQRMKSLSKTMKPEFIVSAGDNFYPQGVSSVNDDKWNKLLEGPFSIFEHDLKIHSCLGDHDWRGDTYSQILRTNYTDNNRWYLPGYWWYEIRMFNAQNKISSLIETHFLDDLIDGNSKLIDNDLLNYDNEFMDELVDNLNTAINISNSFDNNLSFTTFISEHANNNFTSPENVTAIFIYLDSYLLSQDPFKKTSNSHRDLQLDFLEKTLKASTYNDIDWIIIVTHYSIFSSGYHGPQKNISKYLLPLIEKYRVDYIISGHDHHSEFLRYEDINTNFHISGATSKPRRGFARPHDYSKFKTDSCSFTALTFSKDIAVASIIGLHSSYSTSFKRSNRYFRKGMKIEPTEFPDNTSNIKLNKLFNILGWTLSVSIYS</sequence>
<keyword evidence="3" id="KW-1133">Transmembrane helix</keyword>
<feature type="transmembrane region" description="Helical" evidence="3">
    <location>
        <begin position="6"/>
        <end position="25"/>
    </location>
</feature>
<reference evidence="5 6" key="1">
    <citation type="submission" date="2023-10" db="EMBL/GenBank/DDBJ databases">
        <title>Comparative genomics analysis reveals potential genetic determinants of host preference in Cryptosporidium xiaoi.</title>
        <authorList>
            <person name="Xiao L."/>
            <person name="Li J."/>
        </authorList>
    </citation>
    <scope>NUCLEOTIDE SEQUENCE [LARGE SCALE GENOMIC DNA]</scope>
    <source>
        <strain evidence="5 6">52996</strain>
    </source>
</reference>
<dbReference type="PANTHER" id="PTHR10161">
    <property type="entry name" value="TARTRATE-RESISTANT ACID PHOSPHATASE TYPE 5"/>
    <property type="match status" value="1"/>
</dbReference>
<name>A0AAV9XV11_9CRYT</name>
<keyword evidence="3" id="KW-0472">Membrane</keyword>
<feature type="domain" description="Calcineurin-like phosphoesterase" evidence="4">
    <location>
        <begin position="31"/>
        <end position="310"/>
    </location>
</feature>
<dbReference type="Gene3D" id="3.60.21.10">
    <property type="match status" value="1"/>
</dbReference>
<dbReference type="InterPro" id="IPR004843">
    <property type="entry name" value="Calcineurin-like_PHP"/>
</dbReference>
<evidence type="ECO:0000259" key="4">
    <source>
        <dbReference type="Pfam" id="PF00149"/>
    </source>
</evidence>
<accession>A0AAV9XV11</accession>
<dbReference type="SUPFAM" id="SSF56300">
    <property type="entry name" value="Metallo-dependent phosphatases"/>
    <property type="match status" value="1"/>
</dbReference>
<evidence type="ECO:0000313" key="6">
    <source>
        <dbReference type="Proteomes" id="UP001311799"/>
    </source>
</evidence>
<dbReference type="EMBL" id="JAWDEY010000032">
    <property type="protein sequence ID" value="KAK6588593.1"/>
    <property type="molecule type" value="Genomic_DNA"/>
</dbReference>
<keyword evidence="2" id="KW-0378">Hydrolase</keyword>
<evidence type="ECO:0000256" key="3">
    <source>
        <dbReference type="SAM" id="Phobius"/>
    </source>
</evidence>
<keyword evidence="1" id="KW-0732">Signal</keyword>
<evidence type="ECO:0000256" key="1">
    <source>
        <dbReference type="ARBA" id="ARBA00022729"/>
    </source>
</evidence>
<keyword evidence="6" id="KW-1185">Reference proteome</keyword>
<dbReference type="Proteomes" id="UP001311799">
    <property type="component" value="Unassembled WGS sequence"/>
</dbReference>
<protein>
    <recommendedName>
        <fullName evidence="4">Calcineurin-like phosphoesterase domain-containing protein</fullName>
    </recommendedName>
</protein>
<proteinExistence type="predicted"/>
<dbReference type="Pfam" id="PF00149">
    <property type="entry name" value="Metallophos"/>
    <property type="match status" value="1"/>
</dbReference>
<evidence type="ECO:0000256" key="2">
    <source>
        <dbReference type="ARBA" id="ARBA00022801"/>
    </source>
</evidence>
<comment type="caution">
    <text evidence="5">The sequence shown here is derived from an EMBL/GenBank/DDBJ whole genome shotgun (WGS) entry which is preliminary data.</text>
</comment>
<evidence type="ECO:0000313" key="5">
    <source>
        <dbReference type="EMBL" id="KAK6588593.1"/>
    </source>
</evidence>
<dbReference type="AlphaFoldDB" id="A0AAV9XV11"/>
<keyword evidence="3" id="KW-0812">Transmembrane</keyword>